<gene>
    <name evidence="4" type="ORF">E2F43_01445</name>
</gene>
<accession>A0A4R5LUE9</accession>
<organism evidence="4 5">
    <name type="scientific">Seongchinamella unica</name>
    <dbReference type="NCBI Taxonomy" id="2547392"/>
    <lineage>
        <taxon>Bacteria</taxon>
        <taxon>Pseudomonadati</taxon>
        <taxon>Pseudomonadota</taxon>
        <taxon>Gammaproteobacteria</taxon>
        <taxon>Cellvibrionales</taxon>
        <taxon>Halieaceae</taxon>
        <taxon>Seongchinamella</taxon>
    </lineage>
</organism>
<name>A0A4R5LUE9_9GAMM</name>
<dbReference type="PRINTS" id="PR00455">
    <property type="entry name" value="HTHTETR"/>
</dbReference>
<dbReference type="Proteomes" id="UP000295554">
    <property type="component" value="Unassembled WGS sequence"/>
</dbReference>
<dbReference type="Gene3D" id="1.10.357.10">
    <property type="entry name" value="Tetracycline Repressor, domain 2"/>
    <property type="match status" value="1"/>
</dbReference>
<dbReference type="AlphaFoldDB" id="A0A4R5LUE9"/>
<dbReference type="InterPro" id="IPR050109">
    <property type="entry name" value="HTH-type_TetR-like_transc_reg"/>
</dbReference>
<dbReference type="SUPFAM" id="SSF46689">
    <property type="entry name" value="Homeodomain-like"/>
    <property type="match status" value="1"/>
</dbReference>
<dbReference type="Pfam" id="PF00440">
    <property type="entry name" value="TetR_N"/>
    <property type="match status" value="1"/>
</dbReference>
<reference evidence="4 5" key="1">
    <citation type="submission" date="2019-03" db="EMBL/GenBank/DDBJ databases">
        <title>Seongchinamella monodicae gen. nov., sp. nov., a novel member of the Gammaproteobacteria isolated from a tidal mudflat of beach.</title>
        <authorList>
            <person name="Yang H.G."/>
            <person name="Kang J.W."/>
            <person name="Lee S.D."/>
        </authorList>
    </citation>
    <scope>NUCLEOTIDE SEQUENCE [LARGE SCALE GENOMIC DNA]</scope>
    <source>
        <strain evidence="4 5">GH4-78</strain>
    </source>
</reference>
<dbReference type="PANTHER" id="PTHR30328">
    <property type="entry name" value="TRANSCRIPTIONAL REPRESSOR"/>
    <property type="match status" value="1"/>
</dbReference>
<proteinExistence type="predicted"/>
<feature type="domain" description="HTH tetR-type" evidence="3">
    <location>
        <begin position="14"/>
        <end position="74"/>
    </location>
</feature>
<evidence type="ECO:0000259" key="3">
    <source>
        <dbReference type="PROSITE" id="PS50977"/>
    </source>
</evidence>
<evidence type="ECO:0000313" key="4">
    <source>
        <dbReference type="EMBL" id="TDG14937.1"/>
    </source>
</evidence>
<feature type="DNA-binding region" description="H-T-H motif" evidence="2">
    <location>
        <begin position="37"/>
        <end position="56"/>
    </location>
</feature>
<dbReference type="PROSITE" id="PS50977">
    <property type="entry name" value="HTH_TETR_2"/>
    <property type="match status" value="1"/>
</dbReference>
<dbReference type="OrthoDB" id="6860332at2"/>
<comment type="caution">
    <text evidence="4">The sequence shown here is derived from an EMBL/GenBank/DDBJ whole genome shotgun (WGS) entry which is preliminary data.</text>
</comment>
<dbReference type="PANTHER" id="PTHR30328:SF54">
    <property type="entry name" value="HTH-TYPE TRANSCRIPTIONAL REPRESSOR SCO4008"/>
    <property type="match status" value="1"/>
</dbReference>
<dbReference type="InterPro" id="IPR001647">
    <property type="entry name" value="HTH_TetR"/>
</dbReference>
<protein>
    <submittedName>
        <fullName evidence="4">TetR/AcrR family transcriptional regulator</fullName>
    </submittedName>
</protein>
<dbReference type="InterPro" id="IPR009057">
    <property type="entry name" value="Homeodomain-like_sf"/>
</dbReference>
<keyword evidence="5" id="KW-1185">Reference proteome</keyword>
<sequence length="226" mass="25549">MQATETSGKTRKWNRKRQEIMSVAESVFAERGYESTKLEHIAEAMQMQRPSLHYYFKGKEELYDAVFGQIVDDHLQAIRKLRDVPTEELPEKIAVTWIDFAAQRPTAAHLILEQYFNNRLPATPSAIRARRLIFTEVSGILKQGCANGGAVIDTTFFMLLVSGMTKFWASVQQRMIQRLDYDTLSKENLEQLRLVLTGIVTDLMSGRYTASTGQADRPAEVGAVTG</sequence>
<evidence type="ECO:0000256" key="2">
    <source>
        <dbReference type="PROSITE-ProRule" id="PRU00335"/>
    </source>
</evidence>
<evidence type="ECO:0000256" key="1">
    <source>
        <dbReference type="ARBA" id="ARBA00023125"/>
    </source>
</evidence>
<dbReference type="GO" id="GO:0003677">
    <property type="term" value="F:DNA binding"/>
    <property type="evidence" value="ECO:0007669"/>
    <property type="project" value="UniProtKB-UniRule"/>
</dbReference>
<keyword evidence="1 2" id="KW-0238">DNA-binding</keyword>
<evidence type="ECO:0000313" key="5">
    <source>
        <dbReference type="Proteomes" id="UP000295554"/>
    </source>
</evidence>
<dbReference type="EMBL" id="SMSE01000001">
    <property type="protein sequence ID" value="TDG14937.1"/>
    <property type="molecule type" value="Genomic_DNA"/>
</dbReference>